<accession>A0A482W127</accession>
<dbReference type="InterPro" id="IPR010796">
    <property type="entry name" value="C2_B9-type_dom"/>
</dbReference>
<evidence type="ECO:0000313" key="9">
    <source>
        <dbReference type="Proteomes" id="UP000292052"/>
    </source>
</evidence>
<comment type="subcellular location">
    <subcellularLocation>
        <location evidence="1">Cytoplasm</location>
        <location evidence="1">Cytoskeleton</location>
        <location evidence="1">Cilium basal body</location>
    </subcellularLocation>
</comment>
<dbReference type="OrthoDB" id="184109at2759"/>
<evidence type="ECO:0000256" key="6">
    <source>
        <dbReference type="ARBA" id="ARBA00038411"/>
    </source>
</evidence>
<sequence>MAEVHIIGQIIQAKDFPKQNLFCKWSLQIGNNWKIISGKKEGQTQVTSSQLLLDFKKFY</sequence>
<keyword evidence="3" id="KW-0970">Cilium biogenesis/degradation</keyword>
<comment type="similarity">
    <text evidence="6">Belongs to the B9D family.</text>
</comment>
<comment type="caution">
    <text evidence="8">The sequence shown here is derived from an EMBL/GenBank/DDBJ whole genome shotgun (WGS) entry which is preliminary data.</text>
</comment>
<organism evidence="8 9">
    <name type="scientific">Asbolus verrucosus</name>
    <name type="common">Desert ironclad beetle</name>
    <dbReference type="NCBI Taxonomy" id="1661398"/>
    <lineage>
        <taxon>Eukaryota</taxon>
        <taxon>Metazoa</taxon>
        <taxon>Ecdysozoa</taxon>
        <taxon>Arthropoda</taxon>
        <taxon>Hexapoda</taxon>
        <taxon>Insecta</taxon>
        <taxon>Pterygota</taxon>
        <taxon>Neoptera</taxon>
        <taxon>Endopterygota</taxon>
        <taxon>Coleoptera</taxon>
        <taxon>Polyphaga</taxon>
        <taxon>Cucujiformia</taxon>
        <taxon>Tenebrionidae</taxon>
        <taxon>Pimeliinae</taxon>
        <taxon>Asbolus</taxon>
    </lineage>
</organism>
<dbReference type="PANTHER" id="PTHR12968">
    <property type="entry name" value="B9 DOMAIN-CONTAINING"/>
    <property type="match status" value="1"/>
</dbReference>
<dbReference type="GO" id="GO:0036038">
    <property type="term" value="C:MKS complex"/>
    <property type="evidence" value="ECO:0007669"/>
    <property type="project" value="TreeGrafter"/>
</dbReference>
<evidence type="ECO:0000256" key="1">
    <source>
        <dbReference type="ARBA" id="ARBA00004120"/>
    </source>
</evidence>
<dbReference type="PANTHER" id="PTHR12968:SF2">
    <property type="entry name" value="B9 DOMAIN-CONTAINING PROTEIN 2"/>
    <property type="match status" value="1"/>
</dbReference>
<dbReference type="STRING" id="1661398.A0A482W127"/>
<dbReference type="PROSITE" id="PS51381">
    <property type="entry name" value="C2_B9"/>
    <property type="match status" value="1"/>
</dbReference>
<dbReference type="GO" id="GO:0060271">
    <property type="term" value="P:cilium assembly"/>
    <property type="evidence" value="ECO:0007669"/>
    <property type="project" value="TreeGrafter"/>
</dbReference>
<reference evidence="8 9" key="1">
    <citation type="submission" date="2017-03" db="EMBL/GenBank/DDBJ databases">
        <title>Genome of the blue death feigning beetle - Asbolus verrucosus.</title>
        <authorList>
            <person name="Rider S.D."/>
        </authorList>
    </citation>
    <scope>NUCLEOTIDE SEQUENCE [LARGE SCALE GENOMIC DNA]</scope>
    <source>
        <strain evidence="8">Butters</strain>
        <tissue evidence="8">Head and leg muscle</tissue>
    </source>
</reference>
<dbReference type="EMBL" id="QDEB01040233">
    <property type="protein sequence ID" value="RZC38780.1"/>
    <property type="molecule type" value="Genomic_DNA"/>
</dbReference>
<dbReference type="Pfam" id="PF07162">
    <property type="entry name" value="B9-C2"/>
    <property type="match status" value="1"/>
</dbReference>
<evidence type="ECO:0000313" key="8">
    <source>
        <dbReference type="EMBL" id="RZC38780.1"/>
    </source>
</evidence>
<evidence type="ECO:0000256" key="5">
    <source>
        <dbReference type="ARBA" id="ARBA00023273"/>
    </source>
</evidence>
<evidence type="ECO:0000256" key="2">
    <source>
        <dbReference type="ARBA" id="ARBA00022490"/>
    </source>
</evidence>
<evidence type="ECO:0000256" key="4">
    <source>
        <dbReference type="ARBA" id="ARBA00023212"/>
    </source>
</evidence>
<protein>
    <recommendedName>
        <fullName evidence="7">B9 domain-containing protein 2</fullName>
    </recommendedName>
</protein>
<keyword evidence="9" id="KW-1185">Reference proteome</keyword>
<keyword evidence="2" id="KW-0963">Cytoplasm</keyword>
<name>A0A482W127_ASBVE</name>
<evidence type="ECO:0000256" key="3">
    <source>
        <dbReference type="ARBA" id="ARBA00022794"/>
    </source>
</evidence>
<keyword evidence="4" id="KW-0206">Cytoskeleton</keyword>
<dbReference type="AlphaFoldDB" id="A0A482W127"/>
<dbReference type="Proteomes" id="UP000292052">
    <property type="component" value="Unassembled WGS sequence"/>
</dbReference>
<gene>
    <name evidence="8" type="ORF">BDFB_009030</name>
</gene>
<proteinExistence type="inferred from homology"/>
<evidence type="ECO:0000256" key="7">
    <source>
        <dbReference type="ARBA" id="ARBA00039272"/>
    </source>
</evidence>
<keyword evidence="5" id="KW-0966">Cell projection</keyword>